<sequence>MPSLMAYNWDNPKLPRYIEVVLGLMLSDVTKKCRPARSAWADKRSAEVDDHDHKHQVLVVQFGMSWYSHSTSVLCNSR</sequence>
<dbReference type="EMBL" id="JAGTJQ010000005">
    <property type="protein sequence ID" value="KAH7030990.1"/>
    <property type="molecule type" value="Genomic_DNA"/>
</dbReference>
<evidence type="ECO:0000313" key="1">
    <source>
        <dbReference type="EMBL" id="KAH7030990.1"/>
    </source>
</evidence>
<dbReference type="RefSeq" id="XP_046012670.1">
    <property type="nucleotide sequence ID" value="XM_046147979.1"/>
</dbReference>
<organism evidence="1 2">
    <name type="scientific">Microdochium trichocladiopsis</name>
    <dbReference type="NCBI Taxonomy" id="1682393"/>
    <lineage>
        <taxon>Eukaryota</taxon>
        <taxon>Fungi</taxon>
        <taxon>Dikarya</taxon>
        <taxon>Ascomycota</taxon>
        <taxon>Pezizomycotina</taxon>
        <taxon>Sordariomycetes</taxon>
        <taxon>Xylariomycetidae</taxon>
        <taxon>Xylariales</taxon>
        <taxon>Microdochiaceae</taxon>
        <taxon>Microdochium</taxon>
    </lineage>
</organism>
<name>A0A9P8Y965_9PEZI</name>
<gene>
    <name evidence="1" type="ORF">B0I36DRAFT_117330</name>
</gene>
<comment type="caution">
    <text evidence="1">The sequence shown here is derived from an EMBL/GenBank/DDBJ whole genome shotgun (WGS) entry which is preliminary data.</text>
</comment>
<keyword evidence="2" id="KW-1185">Reference proteome</keyword>
<dbReference type="Proteomes" id="UP000756346">
    <property type="component" value="Unassembled WGS sequence"/>
</dbReference>
<proteinExistence type="predicted"/>
<dbReference type="GeneID" id="70177525"/>
<reference evidence="1" key="1">
    <citation type="journal article" date="2021" name="Nat. Commun.">
        <title>Genetic determinants of endophytism in the Arabidopsis root mycobiome.</title>
        <authorList>
            <person name="Mesny F."/>
            <person name="Miyauchi S."/>
            <person name="Thiergart T."/>
            <person name="Pickel B."/>
            <person name="Atanasova L."/>
            <person name="Karlsson M."/>
            <person name="Huettel B."/>
            <person name="Barry K.W."/>
            <person name="Haridas S."/>
            <person name="Chen C."/>
            <person name="Bauer D."/>
            <person name="Andreopoulos W."/>
            <person name="Pangilinan J."/>
            <person name="LaButti K."/>
            <person name="Riley R."/>
            <person name="Lipzen A."/>
            <person name="Clum A."/>
            <person name="Drula E."/>
            <person name="Henrissat B."/>
            <person name="Kohler A."/>
            <person name="Grigoriev I.V."/>
            <person name="Martin F.M."/>
            <person name="Hacquard S."/>
        </authorList>
    </citation>
    <scope>NUCLEOTIDE SEQUENCE</scope>
    <source>
        <strain evidence="1">MPI-CAGE-CH-0230</strain>
    </source>
</reference>
<dbReference type="AlphaFoldDB" id="A0A9P8Y965"/>
<accession>A0A9P8Y965</accession>
<evidence type="ECO:0000313" key="2">
    <source>
        <dbReference type="Proteomes" id="UP000756346"/>
    </source>
</evidence>
<protein>
    <submittedName>
        <fullName evidence="1">Uncharacterized protein</fullName>
    </submittedName>
</protein>